<dbReference type="SMART" id="SM00194">
    <property type="entry name" value="PTPc"/>
    <property type="match status" value="1"/>
</dbReference>
<dbReference type="PROSITE" id="PS50055">
    <property type="entry name" value="TYR_PHOSPHATASE_PTP"/>
    <property type="match status" value="1"/>
</dbReference>
<comment type="caution">
    <text evidence="6">The sequence shown here is derived from an EMBL/GenBank/DDBJ whole genome shotgun (WGS) entry which is preliminary data.</text>
</comment>
<dbReference type="GO" id="GO:0004725">
    <property type="term" value="F:protein tyrosine phosphatase activity"/>
    <property type="evidence" value="ECO:0007669"/>
    <property type="project" value="UniProtKB-EC"/>
</dbReference>
<feature type="domain" description="Tyrosine-protein phosphatase" evidence="5">
    <location>
        <begin position="78"/>
        <end position="268"/>
    </location>
</feature>
<proteinExistence type="inferred from homology"/>
<dbReference type="SUPFAM" id="SSF52799">
    <property type="entry name" value="(Phosphotyrosine protein) phosphatases II"/>
    <property type="match status" value="1"/>
</dbReference>
<comment type="similarity">
    <text evidence="1">Belongs to the protein-tyrosine phosphatase family.</text>
</comment>
<accession>A0A9D4GCB8</accession>
<dbReference type="InterPro" id="IPR000242">
    <property type="entry name" value="PTP_cat"/>
</dbReference>
<dbReference type="EC" id="3.1.3.48" evidence="2"/>
<dbReference type="EMBL" id="JAIWYP010000006">
    <property type="protein sequence ID" value="KAH3811397.1"/>
    <property type="molecule type" value="Genomic_DNA"/>
</dbReference>
<dbReference type="Gene3D" id="3.90.190.10">
    <property type="entry name" value="Protein tyrosine phosphatase superfamily"/>
    <property type="match status" value="1"/>
</dbReference>
<dbReference type="InterPro" id="IPR029021">
    <property type="entry name" value="Prot-tyrosine_phosphatase-like"/>
</dbReference>
<reference evidence="6" key="1">
    <citation type="journal article" date="2019" name="bioRxiv">
        <title>The Genome of the Zebra Mussel, Dreissena polymorpha: A Resource for Invasive Species Research.</title>
        <authorList>
            <person name="McCartney M.A."/>
            <person name="Auch B."/>
            <person name="Kono T."/>
            <person name="Mallez S."/>
            <person name="Zhang Y."/>
            <person name="Obille A."/>
            <person name="Becker A."/>
            <person name="Abrahante J.E."/>
            <person name="Garbe J."/>
            <person name="Badalamenti J.P."/>
            <person name="Herman A."/>
            <person name="Mangelson H."/>
            <person name="Liachko I."/>
            <person name="Sullivan S."/>
            <person name="Sone E.D."/>
            <person name="Koren S."/>
            <person name="Silverstein K.A.T."/>
            <person name="Beckman K.B."/>
            <person name="Gohl D.M."/>
        </authorList>
    </citation>
    <scope>NUCLEOTIDE SEQUENCE</scope>
    <source>
        <strain evidence="6">Duluth1</strain>
        <tissue evidence="6">Whole animal</tissue>
    </source>
</reference>
<protein>
    <recommendedName>
        <fullName evidence="2">protein-tyrosine-phosphatase</fullName>
        <ecNumber evidence="2">3.1.3.48</ecNumber>
    </recommendedName>
</protein>
<evidence type="ECO:0000313" key="7">
    <source>
        <dbReference type="Proteomes" id="UP000828390"/>
    </source>
</evidence>
<gene>
    <name evidence="6" type="ORF">DPMN_139807</name>
</gene>
<dbReference type="PRINTS" id="PR00700">
    <property type="entry name" value="PRTYPHPHTASE"/>
</dbReference>
<organism evidence="6 7">
    <name type="scientific">Dreissena polymorpha</name>
    <name type="common">Zebra mussel</name>
    <name type="synonym">Mytilus polymorpha</name>
    <dbReference type="NCBI Taxonomy" id="45954"/>
    <lineage>
        <taxon>Eukaryota</taxon>
        <taxon>Metazoa</taxon>
        <taxon>Spiralia</taxon>
        <taxon>Lophotrochozoa</taxon>
        <taxon>Mollusca</taxon>
        <taxon>Bivalvia</taxon>
        <taxon>Autobranchia</taxon>
        <taxon>Heteroconchia</taxon>
        <taxon>Euheterodonta</taxon>
        <taxon>Imparidentia</taxon>
        <taxon>Neoheterodontei</taxon>
        <taxon>Myida</taxon>
        <taxon>Dreissenoidea</taxon>
        <taxon>Dreissenidae</taxon>
        <taxon>Dreissena</taxon>
    </lineage>
</organism>
<keyword evidence="7" id="KW-1185">Reference proteome</keyword>
<evidence type="ECO:0000313" key="6">
    <source>
        <dbReference type="EMBL" id="KAH3811397.1"/>
    </source>
</evidence>
<dbReference type="PANTHER" id="PTHR19134">
    <property type="entry name" value="RECEPTOR-TYPE TYROSINE-PROTEIN PHOSPHATASE"/>
    <property type="match status" value="1"/>
</dbReference>
<evidence type="ECO:0000256" key="2">
    <source>
        <dbReference type="ARBA" id="ARBA00013064"/>
    </source>
</evidence>
<dbReference type="PANTHER" id="PTHR19134:SF562">
    <property type="entry name" value="PROTEIN-TYROSINE-PHOSPHATASE"/>
    <property type="match status" value="1"/>
</dbReference>
<dbReference type="AlphaFoldDB" id="A0A9D4GCB8"/>
<dbReference type="Pfam" id="PF00102">
    <property type="entry name" value="Y_phosphatase"/>
    <property type="match status" value="1"/>
</dbReference>
<name>A0A9D4GCB8_DREPO</name>
<evidence type="ECO:0000256" key="1">
    <source>
        <dbReference type="ARBA" id="ARBA00009580"/>
    </source>
</evidence>
<sequence>MYSVFGSVCVEEVKKEKQHGNDKSSPQLRDGLQRTPSFVIVHEPLYGNAGDFTLKIRSIQIQELRVFTLQSKKDPTDIFRNFYSLDKGLKYETSAARIEVNLPKNRYRNMCPYDKNRVVLPAIGEEVESDFINASFIDGYGKRKKYIAAQGPLQRTIPDIWRMIMAENIKAVAMVTNTIEEGKRKCLQYWLEDTRNTCKHGHFNLSLIEQEDYAEFVIKKNYNASMKSLIRCTRFTSVTLLHGLTKMFQTPLYRCHNSGAKCSLLPIL</sequence>
<dbReference type="Proteomes" id="UP000828390">
    <property type="component" value="Unassembled WGS sequence"/>
</dbReference>
<keyword evidence="3" id="KW-0378">Hydrolase</keyword>
<keyword evidence="4" id="KW-0904">Protein phosphatase</keyword>
<evidence type="ECO:0000256" key="3">
    <source>
        <dbReference type="ARBA" id="ARBA00022801"/>
    </source>
</evidence>
<dbReference type="InterPro" id="IPR050348">
    <property type="entry name" value="Protein-Tyr_Phosphatase"/>
</dbReference>
<evidence type="ECO:0000256" key="4">
    <source>
        <dbReference type="ARBA" id="ARBA00022912"/>
    </source>
</evidence>
<evidence type="ECO:0000259" key="5">
    <source>
        <dbReference type="PROSITE" id="PS50055"/>
    </source>
</evidence>
<reference evidence="6" key="2">
    <citation type="submission" date="2020-11" db="EMBL/GenBank/DDBJ databases">
        <authorList>
            <person name="McCartney M.A."/>
            <person name="Auch B."/>
            <person name="Kono T."/>
            <person name="Mallez S."/>
            <person name="Becker A."/>
            <person name="Gohl D.M."/>
            <person name="Silverstein K.A.T."/>
            <person name="Koren S."/>
            <person name="Bechman K.B."/>
            <person name="Herman A."/>
            <person name="Abrahante J.E."/>
            <person name="Garbe J."/>
        </authorList>
    </citation>
    <scope>NUCLEOTIDE SEQUENCE</scope>
    <source>
        <strain evidence="6">Duluth1</strain>
        <tissue evidence="6">Whole animal</tissue>
    </source>
</reference>